<keyword evidence="3 12" id="KW-0812">Transmembrane</keyword>
<dbReference type="PANTHER" id="PTHR13715:SF99">
    <property type="entry name" value="INOSITOL 1,4,5-TRISPHOSPHATE RECEPTOR-LIKE PROTEIN A"/>
    <property type="match status" value="1"/>
</dbReference>
<keyword evidence="4" id="KW-0677">Repeat</keyword>
<evidence type="ECO:0000256" key="3">
    <source>
        <dbReference type="ARBA" id="ARBA00022692"/>
    </source>
</evidence>
<feature type="domain" description="RIH" evidence="14">
    <location>
        <begin position="1345"/>
        <end position="1464"/>
    </location>
</feature>
<keyword evidence="6" id="KW-0406">Ion transport</keyword>
<keyword evidence="9" id="KW-0407">Ion channel</keyword>
<evidence type="ECO:0000256" key="8">
    <source>
        <dbReference type="ARBA" id="ARBA00023286"/>
    </source>
</evidence>
<evidence type="ECO:0000259" key="13">
    <source>
        <dbReference type="Pfam" id="PF00520"/>
    </source>
</evidence>
<feature type="domain" description="Ion transport" evidence="13">
    <location>
        <begin position="2444"/>
        <end position="2655"/>
    </location>
</feature>
<dbReference type="Gene3D" id="2.80.10.50">
    <property type="match status" value="2"/>
</dbReference>
<dbReference type="VEuPathDB" id="AmoebaDB:NAEGRDRAFT_52142"/>
<feature type="transmembrane region" description="Helical" evidence="12">
    <location>
        <begin position="2503"/>
        <end position="2526"/>
    </location>
</feature>
<feature type="domain" description="RIH" evidence="14">
    <location>
        <begin position="696"/>
        <end position="885"/>
    </location>
</feature>
<feature type="transmembrane region" description="Helical" evidence="12">
    <location>
        <begin position="2379"/>
        <end position="2402"/>
    </location>
</feature>
<evidence type="ECO:0000256" key="11">
    <source>
        <dbReference type="SAM" id="MobiDB-lite"/>
    </source>
</evidence>
<evidence type="ECO:0000256" key="12">
    <source>
        <dbReference type="SAM" id="Phobius"/>
    </source>
</evidence>
<dbReference type="InterPro" id="IPR013662">
    <property type="entry name" value="RIH_assoc-dom"/>
</dbReference>
<accession>D2VTL3</accession>
<feature type="compositionally biased region" description="Polar residues" evidence="11">
    <location>
        <begin position="1620"/>
        <end position="1650"/>
    </location>
</feature>
<feature type="transmembrane region" description="Helical" evidence="12">
    <location>
        <begin position="2552"/>
        <end position="2573"/>
    </location>
</feature>
<dbReference type="GO" id="GO:0012505">
    <property type="term" value="C:endomembrane system"/>
    <property type="evidence" value="ECO:0007669"/>
    <property type="project" value="UniProtKB-SubCell"/>
</dbReference>
<evidence type="ECO:0000256" key="2">
    <source>
        <dbReference type="ARBA" id="ARBA00022448"/>
    </source>
</evidence>
<dbReference type="GO" id="GO:0005262">
    <property type="term" value="F:calcium channel activity"/>
    <property type="evidence" value="ECO:0007669"/>
    <property type="project" value="InterPro"/>
</dbReference>
<evidence type="ECO:0000313" key="18">
    <source>
        <dbReference type="EMBL" id="EFC39952.1"/>
    </source>
</evidence>
<dbReference type="Gene3D" id="1.10.287.70">
    <property type="match status" value="1"/>
</dbReference>
<dbReference type="InterPro" id="IPR036300">
    <property type="entry name" value="MIR_dom_sf"/>
</dbReference>
<keyword evidence="5 12" id="KW-1133">Transmembrane helix</keyword>
<dbReference type="STRING" id="5762.D2VTL3"/>
<feature type="compositionally biased region" description="Low complexity" evidence="11">
    <location>
        <begin position="60"/>
        <end position="73"/>
    </location>
</feature>
<dbReference type="RefSeq" id="XP_002672696.1">
    <property type="nucleotide sequence ID" value="XM_002672650.1"/>
</dbReference>
<dbReference type="OMA" id="ADMRDTC"/>
<feature type="coiled-coil region" evidence="10">
    <location>
        <begin position="223"/>
        <end position="250"/>
    </location>
</feature>
<dbReference type="SUPFAM" id="SSF82109">
    <property type="entry name" value="MIR domain"/>
    <property type="match status" value="2"/>
</dbReference>
<dbReference type="InterPro" id="IPR014821">
    <property type="entry name" value="Ins145_P3_rcpt"/>
</dbReference>
<reference evidence="18 19" key="1">
    <citation type="journal article" date="2010" name="Cell">
        <title>The genome of Naegleria gruberi illuminates early eukaryotic versatility.</title>
        <authorList>
            <person name="Fritz-Laylin L.K."/>
            <person name="Prochnik S.E."/>
            <person name="Ginger M.L."/>
            <person name="Dacks J.B."/>
            <person name="Carpenter M.L."/>
            <person name="Field M.C."/>
            <person name="Kuo A."/>
            <person name="Paredez A."/>
            <person name="Chapman J."/>
            <person name="Pham J."/>
            <person name="Shu S."/>
            <person name="Neupane R."/>
            <person name="Cipriano M."/>
            <person name="Mancuso J."/>
            <person name="Tu H."/>
            <person name="Salamov A."/>
            <person name="Lindquist E."/>
            <person name="Shapiro H."/>
            <person name="Lucas S."/>
            <person name="Grigoriev I.V."/>
            <person name="Cande W.Z."/>
            <person name="Fulton C."/>
            <person name="Rokhsar D.S."/>
            <person name="Dawson S.C."/>
        </authorList>
    </citation>
    <scope>NUCLEOTIDE SEQUENCE [LARGE SCALE GENOMIC DNA]</scope>
    <source>
        <strain evidence="18 19">NEG-M</strain>
    </source>
</reference>
<dbReference type="InParanoid" id="D2VTL3"/>
<dbReference type="Pfam" id="PF08454">
    <property type="entry name" value="RIH_assoc"/>
    <property type="match status" value="1"/>
</dbReference>
<keyword evidence="8" id="KW-1071">Ligand-gated ion channel</keyword>
<evidence type="ECO:0000256" key="10">
    <source>
        <dbReference type="SAM" id="Coils"/>
    </source>
</evidence>
<name>D2VTL3_NAEGR</name>
<dbReference type="SUPFAM" id="SSF100909">
    <property type="entry name" value="IP3 receptor type 1 binding core, domain 2"/>
    <property type="match status" value="2"/>
</dbReference>
<dbReference type="Proteomes" id="UP000006671">
    <property type="component" value="Unassembled WGS sequence"/>
</dbReference>
<dbReference type="InterPro" id="IPR000699">
    <property type="entry name" value="RIH_dom"/>
</dbReference>
<feature type="region of interest" description="Disordered" evidence="11">
    <location>
        <begin position="46"/>
        <end position="74"/>
    </location>
</feature>
<feature type="domain" description="RyR/IP3R Homology associated" evidence="16">
    <location>
        <begin position="1985"/>
        <end position="2071"/>
    </location>
</feature>
<evidence type="ECO:0000256" key="5">
    <source>
        <dbReference type="ARBA" id="ARBA00022989"/>
    </source>
</evidence>
<dbReference type="InterPro" id="IPR016093">
    <property type="entry name" value="MIR_motif"/>
</dbReference>
<feature type="transmembrane region" description="Helical" evidence="12">
    <location>
        <begin position="2439"/>
        <end position="2466"/>
    </location>
</feature>
<evidence type="ECO:0000256" key="9">
    <source>
        <dbReference type="ARBA" id="ARBA00023303"/>
    </source>
</evidence>
<dbReference type="PANTHER" id="PTHR13715">
    <property type="entry name" value="RYANODINE RECEPTOR AND IP3 RECEPTOR"/>
    <property type="match status" value="1"/>
</dbReference>
<proteinExistence type="predicted"/>
<dbReference type="OrthoDB" id="76898at2759"/>
<comment type="subcellular location">
    <subcellularLocation>
        <location evidence="1">Endomembrane system</location>
        <topology evidence="1">Multi-pass membrane protein</topology>
    </subcellularLocation>
</comment>
<dbReference type="GO" id="GO:0016020">
    <property type="term" value="C:membrane"/>
    <property type="evidence" value="ECO:0007669"/>
    <property type="project" value="InterPro"/>
</dbReference>
<dbReference type="Pfam" id="PF00520">
    <property type="entry name" value="Ion_trans"/>
    <property type="match status" value="1"/>
</dbReference>
<organism evidence="19">
    <name type="scientific">Naegleria gruberi</name>
    <name type="common">Amoeba</name>
    <dbReference type="NCBI Taxonomy" id="5762"/>
    <lineage>
        <taxon>Eukaryota</taxon>
        <taxon>Discoba</taxon>
        <taxon>Heterolobosea</taxon>
        <taxon>Tetramitia</taxon>
        <taxon>Eutetramitia</taxon>
        <taxon>Vahlkampfiidae</taxon>
        <taxon>Naegleria</taxon>
    </lineage>
</organism>
<sequence>MTLSNNHNNSNSSEPSSQHLFDYALLFHQQQEQLIVSVSATSAVKNNGATSNHHHEQHSEYSSSSSSSAQQQQGFDHHLYDEDEDVMSDVKEDEQQLWMNNMMMKKKGDYLRIGEEISFYTDLSSKSTGNSMIGFLSVDGINLTCSENVKGNKPQARCGLVESVISEKDSSFFTPNFSNCVFKICHPKSYSALKKFKTFKEEQELKEANKKTKDNKNNVMPSTASFSTEYQQLEQRAERELEQNRMESQRNLSKPVVYGQTVQLYHVQTQCYLTVARESAEMQKDCMRLALDKEGSTYSYFQIMPYSSFQKDGDQVKLTDQIRLYNKKSNQFIHLSYYRYTTGEDNDGTYQRVNENSSYTELAQQAVKLSRNRGKYSYDSRREVNMANSTAFTRWRMKLYQKYTPQNDETNRKLKAGSTIMRIYHKELEGYIGVNEKTDRIKFFKKSSNLQINDSEDTSLAGMESKSSDYVSPQTLWQLEFLDSSCSGTVKWTSKFRLRHLASGKYMVIRPIKGITIEADDAIEERYERENTPTSGDNLSQLGVNAPRKSSIVATPRGNRSGSVTQNDSLWTLHVENFDDLITQPIPTSVFHFTDSTGGQKKGEKVQTTDYFRLRHEATNSWVHISRPLADSTYQRVTSSLKMFEQDVFNFSAVSHEDLNDALTVAGYMPIIRYFKSKLDDSLIDKSDIKLYIGALANCIRFCTISEETDPLTRGGIPVKLRQNIIRDMGVIGLVMENITLLLKKYLSIEDLSLIYEKPEKALYFDVVQYSFRLIRQFVLSNESNGLYMAQYINFIQTLIEHSIAASEALLEILSNNYPLLNKITESQIDFFVKLLFENTSKIGMRQSSKSLKKAVYLSFLTSLIICEGKTVVKNQVYIGNLLFSKYKDQLRRVFIIPKLNNEDKVVVEVNHDEIDLISFSQSATDDTYNGYTRPNYEQLIFFQEEIRLFAALCTGRNEEIEDARRSVVSLFTYEVVHKCVSDKNLTPAVRTSFVKLLIQTFIDTEKREKKPLIDYTRKTSTLNQRSKEDGNSKDLAEIKDFLGKFLRENVSLDVSLEKKDHNNFTLYVVIMCKRMLEFGVLTLIDFEEGDLLNSLFDMLRGDNDKKDGRILSEEERHKNVEENLTLMKIKIEIASIFHMILDIILDKRVTKFLQFFWKKYREEEIETVLREQEVIPMDNRALQQKRLAEIDSNEYAVIKDILEKDVIFNKMDRFDVKILSLTKYENKELATTCLDLLIRKYRSAQELCEVLPKIELIVSREMAKSYDLLLSQVVELRSVFGYGQSNYFGTRRLTEQEEKKVLKALNEILSDIKKNGQRSQRIVRNLFIYDIILTFLKKDYIVSKEIEEIGIDILIAFVRGNQDNQKIMFKQLEFFIHTIGENRSLDKKIVILLCEMVRDNRGLCSTIEEKLIEHYIDQIAEQPCSFMLLFLHVILGTNNGNPIKRNQSLITKYLLERKKDIMILFKDEEGLRERNQRIIKGEHKTEPDGILNYHIALLYLLASLADGKNRESELKLQTLYSYEELLEQVICCTLPVLRNPLVKVIDEIYLNVEKASDDSTESESKMVNVHHPMLFKLFSKMVTELEVLEMTYSNESDGNDLILSTQKGERQSIMHAHTRTPTTPSKTLSNTSLFATPTKNRGLSTTASKRSSKTYSVALPKVVGPSEEDQETYQVDNTYLFDIMIPCVRDYFHLHFPPPNLTKEQLDIAEDLLIKLIELHKHTPNPENRDKVLKCIQAMLKRSMSSTSQKAISNFISNKATKAKVHRSRIQTSTSTEKDELIHNTYKKYLKDRIISKINRNFSNFSELAAIFIKYDGFIKTLVNVLRDLNSSGLLLQNMKVGLFGMDILKSIVERQNQQTEESTLKLDLVEKKIPEVVIEFLNSNHHQIAKSALELGILILNDGDLDVQNHIYSLLTDQDSTEFFMSLRDRIRLSKIEIKQMKNHLKKKRDKELALANQKKSTTNLNADHDNEEDEVGVEFVEKGFIFNTMEFLRLLCEGHNTKNQALLKHQPRNIFSFDLITEIIEYLIALEKKLDADNVQVAIQGFKTLTEFVQGPAVFNQNLIGTSNKIYPRLINEIMSKTYDDSKLLKEQELDLKKEITLFLISLLEGRNTVTLEFMKNSLNLDDFEQKLLYILRLFETLSGNNHDDCDDLERLKKRMRKDFGFHVLYQSEKSSKKPIRVDDYMEDNLEKIRLQYDDLGTHIFFLLSMIRDSETEFRKGTQALEEESRVANFFQTNSKELSYFKQRTGSIEVLRNNVLEKIYFPKPTICNNIIDKARSNYANSLHVMTPQEKVRKLYNDTFSTFYVEMCHYENMKKTFTIPNLNKKEEEEPEEEMENLLPSMSLVATTSNLLAKRKKKKKQEVKTASWEYIANWWDYLRLSSFFLSVIINIIVLGTFKRIYATTEYSQIPLPGSDFDVYALTKTTAPRNLASDIILIIVGVTQLIFLVILFVIYVSLFLTLEVKKRFKLKKNETWDSIPRDFDFMTKCFLYTIQDSQIWYFIIYIVVSVIGLLITPIIYSIQLFEMVYIFKSLTDVLKSVTSNVKRLFFTGMLLCIALFFFGTLYFTFFSSDFKISKTGDKTCEDMLACYVTMLDYGFRGESFWEDIYDPNVSVQRAILDLSFLVIVIVLLVNVVFGVILDSFEVLRNEREDRKKDIRDKCFICGLERTKFDTRANEGITFEKHVKEEHYLWNYVYFLIYLYQKSVTEFTGTEQYIYDRCEDNDDVTSFFPIFRSLSLEQSEQSSKVE</sequence>
<feature type="domain" description="Inositol 1,4,5-trisphosphate/ryanodine receptor" evidence="17">
    <location>
        <begin position="111"/>
        <end position="359"/>
    </location>
</feature>
<dbReference type="InterPro" id="IPR035910">
    <property type="entry name" value="RyR/IP3R_RIH_dom_sf"/>
</dbReference>
<dbReference type="Gene3D" id="1.25.10.30">
    <property type="entry name" value="IP3 receptor type 1 binding core, RIH domain"/>
    <property type="match status" value="1"/>
</dbReference>
<evidence type="ECO:0000259" key="15">
    <source>
        <dbReference type="Pfam" id="PF02815"/>
    </source>
</evidence>
<dbReference type="GeneID" id="8854485"/>
<evidence type="ECO:0000256" key="1">
    <source>
        <dbReference type="ARBA" id="ARBA00004127"/>
    </source>
</evidence>
<evidence type="ECO:0000256" key="6">
    <source>
        <dbReference type="ARBA" id="ARBA00023065"/>
    </source>
</evidence>
<dbReference type="InterPro" id="IPR005821">
    <property type="entry name" value="Ion_trans_dom"/>
</dbReference>
<dbReference type="Pfam" id="PF01365">
    <property type="entry name" value="RYDR_ITPR"/>
    <property type="match status" value="2"/>
</dbReference>
<evidence type="ECO:0000313" key="19">
    <source>
        <dbReference type="Proteomes" id="UP000006671"/>
    </source>
</evidence>
<gene>
    <name evidence="18" type="ORF">NAEGRDRAFT_52142</name>
</gene>
<keyword evidence="10" id="KW-0175">Coiled coil</keyword>
<dbReference type="EMBL" id="GG738896">
    <property type="protein sequence ID" value="EFC39952.1"/>
    <property type="molecule type" value="Genomic_DNA"/>
</dbReference>
<evidence type="ECO:0000256" key="4">
    <source>
        <dbReference type="ARBA" id="ARBA00022737"/>
    </source>
</evidence>
<dbReference type="eggNOG" id="KOG3533">
    <property type="taxonomic scope" value="Eukaryota"/>
</dbReference>
<evidence type="ECO:0000259" key="14">
    <source>
        <dbReference type="Pfam" id="PF01365"/>
    </source>
</evidence>
<dbReference type="KEGG" id="ngr:NAEGRDRAFT_52142"/>
<evidence type="ECO:0000259" key="16">
    <source>
        <dbReference type="Pfam" id="PF08454"/>
    </source>
</evidence>
<dbReference type="InterPro" id="IPR015925">
    <property type="entry name" value="Ryanodine_IP3_receptor"/>
</dbReference>
<keyword evidence="7 12" id="KW-0472">Membrane</keyword>
<evidence type="ECO:0000259" key="17">
    <source>
        <dbReference type="Pfam" id="PF08709"/>
    </source>
</evidence>
<keyword evidence="19" id="KW-1185">Reference proteome</keyword>
<feature type="region of interest" description="Disordered" evidence="11">
    <location>
        <begin position="1619"/>
        <end position="1650"/>
    </location>
</feature>
<dbReference type="Pfam" id="PF08709">
    <property type="entry name" value="Ins145_P3_rec"/>
    <property type="match status" value="1"/>
</dbReference>
<protein>
    <submittedName>
        <fullName evidence="18">Predicted protein</fullName>
    </submittedName>
</protein>
<evidence type="ECO:0000256" key="7">
    <source>
        <dbReference type="ARBA" id="ARBA00023136"/>
    </source>
</evidence>
<feature type="transmembrane region" description="Helical" evidence="12">
    <location>
        <begin position="2626"/>
        <end position="2645"/>
    </location>
</feature>
<feature type="domain" description="MIR" evidence="15">
    <location>
        <begin position="472"/>
        <end position="626"/>
    </location>
</feature>
<dbReference type="Pfam" id="PF02815">
    <property type="entry name" value="MIR"/>
    <property type="match status" value="1"/>
</dbReference>
<keyword evidence="2" id="KW-0813">Transport</keyword>